<keyword evidence="1 2" id="KW-0238">DNA-binding</keyword>
<name>A0A4R2RAK3_9PSEU</name>
<evidence type="ECO:0000256" key="2">
    <source>
        <dbReference type="PROSITE-ProRule" id="PRU00335"/>
    </source>
</evidence>
<dbReference type="Pfam" id="PF17932">
    <property type="entry name" value="TetR_C_24"/>
    <property type="match status" value="1"/>
</dbReference>
<gene>
    <name evidence="5" type="ORF">EV191_101388</name>
</gene>
<feature type="DNA-binding region" description="H-T-H motif" evidence="2">
    <location>
        <begin position="45"/>
        <end position="64"/>
    </location>
</feature>
<dbReference type="InterPro" id="IPR036271">
    <property type="entry name" value="Tet_transcr_reg_TetR-rel_C_sf"/>
</dbReference>
<dbReference type="RefSeq" id="WP_243658701.1">
    <property type="nucleotide sequence ID" value="NZ_SLXQ01000001.1"/>
</dbReference>
<evidence type="ECO:0000313" key="6">
    <source>
        <dbReference type="Proteomes" id="UP000294911"/>
    </source>
</evidence>
<evidence type="ECO:0000313" key="5">
    <source>
        <dbReference type="EMBL" id="TCP56445.1"/>
    </source>
</evidence>
<evidence type="ECO:0000259" key="4">
    <source>
        <dbReference type="PROSITE" id="PS50977"/>
    </source>
</evidence>
<feature type="region of interest" description="Disordered" evidence="3">
    <location>
        <begin position="1"/>
        <end position="22"/>
    </location>
</feature>
<reference evidence="5 6" key="1">
    <citation type="submission" date="2019-03" db="EMBL/GenBank/DDBJ databases">
        <title>Genomic Encyclopedia of Type Strains, Phase IV (KMG-IV): sequencing the most valuable type-strain genomes for metagenomic binning, comparative biology and taxonomic classification.</title>
        <authorList>
            <person name="Goeker M."/>
        </authorList>
    </citation>
    <scope>NUCLEOTIDE SEQUENCE [LARGE SCALE GENOMIC DNA]</scope>
    <source>
        <strain evidence="5 6">DSM 45765</strain>
    </source>
</reference>
<dbReference type="InterPro" id="IPR050109">
    <property type="entry name" value="HTH-type_TetR-like_transc_reg"/>
</dbReference>
<dbReference type="PROSITE" id="PS50977">
    <property type="entry name" value="HTH_TETR_2"/>
    <property type="match status" value="1"/>
</dbReference>
<evidence type="ECO:0000256" key="3">
    <source>
        <dbReference type="SAM" id="MobiDB-lite"/>
    </source>
</evidence>
<dbReference type="GO" id="GO:0000976">
    <property type="term" value="F:transcription cis-regulatory region binding"/>
    <property type="evidence" value="ECO:0007669"/>
    <property type="project" value="TreeGrafter"/>
</dbReference>
<dbReference type="SUPFAM" id="SSF46689">
    <property type="entry name" value="Homeodomain-like"/>
    <property type="match status" value="1"/>
</dbReference>
<evidence type="ECO:0000256" key="1">
    <source>
        <dbReference type="ARBA" id="ARBA00023125"/>
    </source>
</evidence>
<accession>A0A4R2RAK3</accession>
<dbReference type="EMBL" id="SLXQ01000001">
    <property type="protein sequence ID" value="TCP56445.1"/>
    <property type="molecule type" value="Genomic_DNA"/>
</dbReference>
<dbReference type="InterPro" id="IPR001647">
    <property type="entry name" value="HTH_TetR"/>
</dbReference>
<comment type="caution">
    <text evidence="5">The sequence shown here is derived from an EMBL/GenBank/DDBJ whole genome shotgun (WGS) entry which is preliminary data.</text>
</comment>
<dbReference type="Proteomes" id="UP000294911">
    <property type="component" value="Unassembled WGS sequence"/>
</dbReference>
<organism evidence="5 6">
    <name type="scientific">Tamaricihabitans halophyticus</name>
    <dbReference type="NCBI Taxonomy" id="1262583"/>
    <lineage>
        <taxon>Bacteria</taxon>
        <taxon>Bacillati</taxon>
        <taxon>Actinomycetota</taxon>
        <taxon>Actinomycetes</taxon>
        <taxon>Pseudonocardiales</taxon>
        <taxon>Pseudonocardiaceae</taxon>
        <taxon>Tamaricihabitans</taxon>
    </lineage>
</organism>
<dbReference type="Pfam" id="PF00440">
    <property type="entry name" value="TetR_N"/>
    <property type="match status" value="1"/>
</dbReference>
<protein>
    <submittedName>
        <fullName evidence="5">TetR family transcriptional regulator</fullName>
    </submittedName>
</protein>
<dbReference type="SUPFAM" id="SSF48498">
    <property type="entry name" value="Tetracyclin repressor-like, C-terminal domain"/>
    <property type="match status" value="1"/>
</dbReference>
<dbReference type="GO" id="GO:0003700">
    <property type="term" value="F:DNA-binding transcription factor activity"/>
    <property type="evidence" value="ECO:0007669"/>
    <property type="project" value="TreeGrafter"/>
</dbReference>
<feature type="compositionally biased region" description="Basic and acidic residues" evidence="3">
    <location>
        <begin position="1"/>
        <end position="15"/>
    </location>
</feature>
<dbReference type="AlphaFoldDB" id="A0A4R2RAK3"/>
<proteinExistence type="predicted"/>
<keyword evidence="6" id="KW-1185">Reference proteome</keyword>
<feature type="domain" description="HTH tetR-type" evidence="4">
    <location>
        <begin position="23"/>
        <end position="82"/>
    </location>
</feature>
<sequence length="232" mass="25638">MPNRDDPVRSADGRTTRWSGQRAKRRAQFIDAAMDAITQHGPGVSTEQIAAHAGLARSRVYRHFADAADLRAAIGQRAGELIIAELDPLLRLPAESPANTIHRAVRTLVDWIAKHIHIYRYVTQHAVPSGETDRPVVADIRASIAVRVRNLIDGYLRELQLDVPVSDLAAFSVVGLVESATERWLCEPGKLSQAELAALLSDWIWTMVDHVLRGYGVVLDPRRPLPVQPSSD</sequence>
<dbReference type="PANTHER" id="PTHR30055">
    <property type="entry name" value="HTH-TYPE TRANSCRIPTIONAL REGULATOR RUTR"/>
    <property type="match status" value="1"/>
</dbReference>
<dbReference type="InterPro" id="IPR009057">
    <property type="entry name" value="Homeodomain-like_sf"/>
</dbReference>
<dbReference type="InterPro" id="IPR041490">
    <property type="entry name" value="KstR2_TetR_C"/>
</dbReference>
<dbReference type="Gene3D" id="1.10.357.10">
    <property type="entry name" value="Tetracycline Repressor, domain 2"/>
    <property type="match status" value="1"/>
</dbReference>
<dbReference type="PANTHER" id="PTHR30055:SF160">
    <property type="entry name" value="TRANSCRIPTIONAL REGULATORY PROTEIN (PROBABLY ASNC-FAMILY)-RELATED"/>
    <property type="match status" value="1"/>
</dbReference>